<dbReference type="Gene3D" id="3.40.190.10">
    <property type="entry name" value="Periplasmic binding protein-like II"/>
    <property type="match status" value="1"/>
</dbReference>
<sequence length="256" mass="29271">MLKVILFSILSFSVSAVEITVGVPPAYKKLTNHQEDKIKIKFEYDRFSLRTMNRTIGGELSMSILSPQNTIQSMWYGEILVKRVIDDFYAYILFSPKLGKIDKEKLENKTIGVIPNSTNEYFLKKYLGKIQYRKMAVNSRDLEVLINSGFVLNGQSVDAVVVDPELYNQYKKLSSIKFNAGFYFLVLGAKSETFVSEPAFINALKKNGIRPRNITPLDFGAVKELNESLLKDKKDREQFEVNFQQMIKLYASEGSK</sequence>
<keyword evidence="2" id="KW-1185">Reference proteome</keyword>
<name>A0A2K9NWR0_BACTC</name>
<gene>
    <name evidence="1" type="ORF">C0V70_17970</name>
</gene>
<reference evidence="1 2" key="1">
    <citation type="submission" date="2018-01" db="EMBL/GenBank/DDBJ databases">
        <title>Complete genome sequence of Bacteriovorax stolpii DSM12778.</title>
        <authorList>
            <person name="Tang B."/>
            <person name="Chang J."/>
        </authorList>
    </citation>
    <scope>NUCLEOTIDE SEQUENCE [LARGE SCALE GENOMIC DNA]</scope>
    <source>
        <strain evidence="1 2">DSM 12778</strain>
    </source>
</reference>
<proteinExistence type="predicted"/>
<accession>A0A2K9NWR0</accession>
<dbReference type="KEGG" id="bsto:C0V70_17970"/>
<evidence type="ECO:0000313" key="2">
    <source>
        <dbReference type="Proteomes" id="UP000235584"/>
    </source>
</evidence>
<dbReference type="EMBL" id="CP025704">
    <property type="protein sequence ID" value="AUN99959.1"/>
    <property type="molecule type" value="Genomic_DNA"/>
</dbReference>
<evidence type="ECO:0000313" key="1">
    <source>
        <dbReference type="EMBL" id="AUN99959.1"/>
    </source>
</evidence>
<dbReference type="AlphaFoldDB" id="A0A2K9NWR0"/>
<organism evidence="1 2">
    <name type="scientific">Bacteriovorax stolpii</name>
    <name type="common">Bdellovibrio stolpii</name>
    <dbReference type="NCBI Taxonomy" id="960"/>
    <lineage>
        <taxon>Bacteria</taxon>
        <taxon>Pseudomonadati</taxon>
        <taxon>Bdellovibrionota</taxon>
        <taxon>Bacteriovoracia</taxon>
        <taxon>Bacteriovoracales</taxon>
        <taxon>Bacteriovoracaceae</taxon>
        <taxon>Bacteriovorax</taxon>
    </lineage>
</organism>
<dbReference type="Proteomes" id="UP000235584">
    <property type="component" value="Chromosome"/>
</dbReference>
<protein>
    <submittedName>
        <fullName evidence="1">Uncharacterized protein</fullName>
    </submittedName>
</protein>
<dbReference type="RefSeq" id="WP_102245248.1">
    <property type="nucleotide sequence ID" value="NZ_CP025704.1"/>
</dbReference>